<evidence type="ECO:0000313" key="3">
    <source>
        <dbReference type="EMBL" id="NDY93599.1"/>
    </source>
</evidence>
<name>A0A7C9TLL2_9BURK</name>
<dbReference type="Proteomes" id="UP000484255">
    <property type="component" value="Unassembled WGS sequence"/>
</dbReference>
<dbReference type="GO" id="GO:0050661">
    <property type="term" value="F:NADP binding"/>
    <property type="evidence" value="ECO:0007669"/>
    <property type="project" value="InterPro"/>
</dbReference>
<dbReference type="RefSeq" id="WP_163459628.1">
    <property type="nucleotide sequence ID" value="NZ_JAAGOH010000040.1"/>
</dbReference>
<gene>
    <name evidence="3" type="ORF">G3A44_20620</name>
</gene>
<dbReference type="Gene3D" id="3.40.50.720">
    <property type="entry name" value="NAD(P)-binding Rossmann-like Domain"/>
    <property type="match status" value="1"/>
</dbReference>
<dbReference type="InterPro" id="IPR013328">
    <property type="entry name" value="6PGD_dom2"/>
</dbReference>
<dbReference type="InterPro" id="IPR006115">
    <property type="entry name" value="6PGDH_NADP-bd"/>
</dbReference>
<dbReference type="InterPro" id="IPR015814">
    <property type="entry name" value="Pgluconate_DH_NAD-bd_C"/>
</dbReference>
<organism evidence="3 4">
    <name type="scientific">Ideonella livida</name>
    <dbReference type="NCBI Taxonomy" id="2707176"/>
    <lineage>
        <taxon>Bacteria</taxon>
        <taxon>Pseudomonadati</taxon>
        <taxon>Pseudomonadota</taxon>
        <taxon>Betaproteobacteria</taxon>
        <taxon>Burkholderiales</taxon>
        <taxon>Sphaerotilaceae</taxon>
        <taxon>Ideonella</taxon>
    </lineage>
</organism>
<feature type="domain" description="Phosphogluconate dehydrogenase NAD-binding putative C-terminal" evidence="2">
    <location>
        <begin position="193"/>
        <end position="261"/>
    </location>
</feature>
<dbReference type="AlphaFoldDB" id="A0A7C9TLL2"/>
<dbReference type="Pfam" id="PF03446">
    <property type="entry name" value="NAD_binding_2"/>
    <property type="match status" value="1"/>
</dbReference>
<comment type="caution">
    <text evidence="3">The sequence shown here is derived from an EMBL/GenBank/DDBJ whole genome shotgun (WGS) entry which is preliminary data.</text>
</comment>
<dbReference type="InterPro" id="IPR008927">
    <property type="entry name" value="6-PGluconate_DH-like_C_sf"/>
</dbReference>
<dbReference type="Gene3D" id="1.10.1040.10">
    <property type="entry name" value="N-(1-d-carboxylethyl)-l-norvaline Dehydrogenase, domain 2"/>
    <property type="match status" value="1"/>
</dbReference>
<evidence type="ECO:0000259" key="2">
    <source>
        <dbReference type="Pfam" id="PF09130"/>
    </source>
</evidence>
<accession>A0A7C9TLL2</accession>
<proteinExistence type="predicted"/>
<dbReference type="InterPro" id="IPR036291">
    <property type="entry name" value="NAD(P)-bd_dom_sf"/>
</dbReference>
<dbReference type="EMBL" id="JAAGOH010000040">
    <property type="protein sequence ID" value="NDY93599.1"/>
    <property type="molecule type" value="Genomic_DNA"/>
</dbReference>
<dbReference type="SUPFAM" id="SSF51735">
    <property type="entry name" value="NAD(P)-binding Rossmann-fold domains"/>
    <property type="match status" value="1"/>
</dbReference>
<sequence length="315" mass="31408">MQGSKVAIIGLGEVGLCLAQALQAGGHALALCAPRPGAAAQALAHASGSALQATPGPWLAAVDWVLCCVPGAQALAVATQAAPHLAPGAVWADLSTAPPEVKRQAAQALAAGPGAAAYVDVAIMGAVSLGGVRTPLLAAGPQAAALAALLQAAGGRVQCLEGGQPGQAMALKLLRSGLTKGLEALAVELLTSAERQGLREQLYTQLADIDETPLRDFLDMLVRTHVVHARRRLQEVDDTAQALAAQGAPSQVLPGVARRFAQTVAALHTHPLPVAAPSATQALAWLLATQPALAAQASGSAAPAASPASAAPMAD</sequence>
<reference evidence="3 4" key="1">
    <citation type="submission" date="2020-02" db="EMBL/GenBank/DDBJ databases">
        <title>Ideonella bacterium strain TBM-1.</title>
        <authorList>
            <person name="Chen W.-M."/>
        </authorList>
    </citation>
    <scope>NUCLEOTIDE SEQUENCE [LARGE SCALE GENOMIC DNA]</scope>
    <source>
        <strain evidence="3 4">TBM-1</strain>
    </source>
</reference>
<evidence type="ECO:0000259" key="1">
    <source>
        <dbReference type="Pfam" id="PF03446"/>
    </source>
</evidence>
<protein>
    <submittedName>
        <fullName evidence="3">NAD(P)-dependent oxidoreductase</fullName>
    </submittedName>
</protein>
<dbReference type="Pfam" id="PF09130">
    <property type="entry name" value="DUF1932"/>
    <property type="match status" value="1"/>
</dbReference>
<feature type="domain" description="6-phosphogluconate dehydrogenase NADP-binding" evidence="1">
    <location>
        <begin position="5"/>
        <end position="154"/>
    </location>
</feature>
<keyword evidence="4" id="KW-1185">Reference proteome</keyword>
<dbReference type="SUPFAM" id="SSF48179">
    <property type="entry name" value="6-phosphogluconate dehydrogenase C-terminal domain-like"/>
    <property type="match status" value="1"/>
</dbReference>
<evidence type="ECO:0000313" key="4">
    <source>
        <dbReference type="Proteomes" id="UP000484255"/>
    </source>
</evidence>